<evidence type="ECO:0000256" key="1">
    <source>
        <dbReference type="SAM" id="MobiDB-lite"/>
    </source>
</evidence>
<dbReference type="RefSeq" id="XP_027619516.1">
    <property type="nucleotide sequence ID" value="XM_027763715.1"/>
</dbReference>
<evidence type="ECO:0000313" key="4">
    <source>
        <dbReference type="Proteomes" id="UP000287166"/>
    </source>
</evidence>
<feature type="compositionally biased region" description="Basic and acidic residues" evidence="1">
    <location>
        <begin position="213"/>
        <end position="229"/>
    </location>
</feature>
<organism evidence="3 4">
    <name type="scientific">Sparassis crispa</name>
    <dbReference type="NCBI Taxonomy" id="139825"/>
    <lineage>
        <taxon>Eukaryota</taxon>
        <taxon>Fungi</taxon>
        <taxon>Dikarya</taxon>
        <taxon>Basidiomycota</taxon>
        <taxon>Agaricomycotina</taxon>
        <taxon>Agaricomycetes</taxon>
        <taxon>Polyporales</taxon>
        <taxon>Sparassidaceae</taxon>
        <taxon>Sparassis</taxon>
    </lineage>
</organism>
<dbReference type="GO" id="GO:0005737">
    <property type="term" value="C:cytoplasm"/>
    <property type="evidence" value="ECO:0007669"/>
    <property type="project" value="TreeGrafter"/>
</dbReference>
<dbReference type="PANTHER" id="PTHR22996">
    <property type="entry name" value="MAHOGUNIN"/>
    <property type="match status" value="1"/>
</dbReference>
<evidence type="ECO:0000313" key="3">
    <source>
        <dbReference type="EMBL" id="GBE88603.1"/>
    </source>
</evidence>
<keyword evidence="4" id="KW-1185">Reference proteome</keyword>
<name>A0A401H2I5_9APHY</name>
<dbReference type="EMBL" id="BFAD01000014">
    <property type="protein sequence ID" value="GBE88603.1"/>
    <property type="molecule type" value="Genomic_DNA"/>
</dbReference>
<proteinExistence type="predicted"/>
<dbReference type="InParanoid" id="A0A401H2I5"/>
<feature type="region of interest" description="Disordered" evidence="1">
    <location>
        <begin position="384"/>
        <end position="417"/>
    </location>
</feature>
<dbReference type="InterPro" id="IPR013083">
    <property type="entry name" value="Znf_RING/FYVE/PHD"/>
</dbReference>
<dbReference type="GO" id="GO:0061630">
    <property type="term" value="F:ubiquitin protein ligase activity"/>
    <property type="evidence" value="ECO:0007669"/>
    <property type="project" value="UniProtKB-EC"/>
</dbReference>
<feature type="region of interest" description="Disordered" evidence="1">
    <location>
        <begin position="213"/>
        <end position="251"/>
    </location>
</feature>
<protein>
    <recommendedName>
        <fullName evidence="2">RING-type domain-containing protein</fullName>
    </recommendedName>
</protein>
<dbReference type="Pfam" id="PF13920">
    <property type="entry name" value="zf-C3HC4_3"/>
    <property type="match status" value="1"/>
</dbReference>
<feature type="region of interest" description="Disordered" evidence="1">
    <location>
        <begin position="530"/>
        <end position="589"/>
    </location>
</feature>
<evidence type="ECO:0000259" key="2">
    <source>
        <dbReference type="SMART" id="SM00184"/>
    </source>
</evidence>
<dbReference type="InterPro" id="IPR045194">
    <property type="entry name" value="MGRN1/RNF157-like"/>
</dbReference>
<dbReference type="InterPro" id="IPR001841">
    <property type="entry name" value="Znf_RING"/>
</dbReference>
<reference evidence="3 4" key="1">
    <citation type="journal article" date="2018" name="Sci. Rep.">
        <title>Genome sequence of the cauliflower mushroom Sparassis crispa (Hanabiratake) and its association with beneficial usage.</title>
        <authorList>
            <person name="Kiyama R."/>
            <person name="Furutani Y."/>
            <person name="Kawaguchi K."/>
            <person name="Nakanishi T."/>
        </authorList>
    </citation>
    <scope>NUCLEOTIDE SEQUENCE [LARGE SCALE GENOMIC DNA]</scope>
</reference>
<dbReference type="AlphaFoldDB" id="A0A401H2I5"/>
<dbReference type="SMART" id="SM00184">
    <property type="entry name" value="RING"/>
    <property type="match status" value="1"/>
</dbReference>
<feature type="domain" description="RING-type" evidence="2">
    <location>
        <begin position="421"/>
        <end position="522"/>
    </location>
</feature>
<comment type="caution">
    <text evidence="3">The sequence shown here is derived from an EMBL/GenBank/DDBJ whole genome shotgun (WGS) entry which is preliminary data.</text>
</comment>
<dbReference type="GO" id="GO:0016567">
    <property type="term" value="P:protein ubiquitination"/>
    <property type="evidence" value="ECO:0007669"/>
    <property type="project" value="TreeGrafter"/>
</dbReference>
<dbReference type="Proteomes" id="UP000287166">
    <property type="component" value="Unassembled WGS sequence"/>
</dbReference>
<dbReference type="GeneID" id="38785520"/>
<feature type="compositionally biased region" description="Low complexity" evidence="1">
    <location>
        <begin position="467"/>
        <end position="488"/>
    </location>
</feature>
<gene>
    <name evidence="3" type="ORF">SCP_1400070</name>
</gene>
<accession>A0A401H2I5</accession>
<dbReference type="Gene3D" id="3.30.40.10">
    <property type="entry name" value="Zinc/RING finger domain, C3HC4 (zinc finger)"/>
    <property type="match status" value="1"/>
</dbReference>
<feature type="compositionally biased region" description="Polar residues" evidence="1">
    <location>
        <begin position="384"/>
        <end position="397"/>
    </location>
</feature>
<dbReference type="OrthoDB" id="1711136at2759"/>
<dbReference type="PANTHER" id="PTHR22996:SF0">
    <property type="entry name" value="RE60872P-RELATED"/>
    <property type="match status" value="1"/>
</dbReference>
<dbReference type="STRING" id="139825.A0A401H2I5"/>
<sequence>MAAIVAWYNNQYSTWNRTRRLHQQPFLARVDTRASRRATEMAQEAVVINMGDVASPEHTDSQKKSDTLFGPNIGIVNAGPEWADRHEKSVDELTPEIVKSWISKSKENNLSTTTLQALVNLKRPTLRLTPLEVAPSDDPNHADSQHHHGLEFEFDCDAPKCGISVQVLLSPKHRLSGKYDASGMSKFLVFESVVDGGFGKTLKLEEGATLELGRFEHRPDAPTAEKDNPGDASFGADAESHHVVDPSSDTATSAWNRKRFTNFNFRKREHDRSVAGPAIAVLDAEVNSHGDDDKSKEYDKDEIDVGVRVTIRLSALDEEGKELPSVNEQVTYLHVVRFGIPPTVIEGVPVEDNRPWVVKVVKREATIGPHSFHLHEIYGLSSNSTTASQPVATTPPTDTHVYPPATEPSATPHEDEPSSECLLCLSSPREVVLLPCRHLVACRECAINMIEFGAGGNIVHQEDETNATTGTEGANGENGNATDGNTAGVPPGSEADAPQPVPVIPINPRRKRKAKGWFCPVCRQPYTSLLRITTTPPSKDEKDDPRESTDGDDRDDLPPSPSITVPSPTANVGRTGVPSRGGFFRSFRPGALQPDVERVQALGPFA</sequence>
<dbReference type="GO" id="GO:0008270">
    <property type="term" value="F:zinc ion binding"/>
    <property type="evidence" value="ECO:0007669"/>
    <property type="project" value="UniProtKB-KW"/>
</dbReference>
<feature type="compositionally biased region" description="Basic and acidic residues" evidence="1">
    <location>
        <begin position="538"/>
        <end position="551"/>
    </location>
</feature>
<feature type="region of interest" description="Disordered" evidence="1">
    <location>
        <begin position="467"/>
        <end position="505"/>
    </location>
</feature>